<dbReference type="EMBL" id="OV696693">
    <property type="protein sequence ID" value="CAH1271167.1"/>
    <property type="molecule type" value="Genomic_DNA"/>
</dbReference>
<dbReference type="InterPro" id="IPR011333">
    <property type="entry name" value="SKP1/BTB/POZ_sf"/>
</dbReference>
<dbReference type="GO" id="GO:0005507">
    <property type="term" value="F:copper ion binding"/>
    <property type="evidence" value="ECO:0007669"/>
    <property type="project" value="InterPro"/>
</dbReference>
<gene>
    <name evidence="6" type="primary">KLHL24</name>
    <name evidence="6" type="ORF">BLAG_LOCUS23261</name>
</gene>
<dbReference type="FunFam" id="2.60.40.420:FF:000120">
    <property type="entry name" value="Uncharacterized protein"/>
    <property type="match status" value="1"/>
</dbReference>
<organism evidence="6 7">
    <name type="scientific">Branchiostoma lanceolatum</name>
    <name type="common">Common lancelet</name>
    <name type="synonym">Amphioxus lanceolatum</name>
    <dbReference type="NCBI Taxonomy" id="7740"/>
    <lineage>
        <taxon>Eukaryota</taxon>
        <taxon>Metazoa</taxon>
        <taxon>Chordata</taxon>
        <taxon>Cephalochordata</taxon>
        <taxon>Leptocardii</taxon>
        <taxon>Amphioxiformes</taxon>
        <taxon>Branchiostomatidae</taxon>
        <taxon>Branchiostoma</taxon>
    </lineage>
</organism>
<evidence type="ECO:0000313" key="6">
    <source>
        <dbReference type="EMBL" id="CAH1271167.1"/>
    </source>
</evidence>
<dbReference type="Pfam" id="PF07707">
    <property type="entry name" value="BACK"/>
    <property type="match status" value="1"/>
</dbReference>
<evidence type="ECO:0000256" key="1">
    <source>
        <dbReference type="ARBA" id="ARBA00010609"/>
    </source>
</evidence>
<dbReference type="InterPro" id="IPR001117">
    <property type="entry name" value="Cu-oxidase_2nd"/>
</dbReference>
<feature type="region of interest" description="Disordered" evidence="4">
    <location>
        <begin position="515"/>
        <end position="550"/>
    </location>
</feature>
<dbReference type="PANTHER" id="PTHR24412">
    <property type="entry name" value="KELCH PROTEIN"/>
    <property type="match status" value="1"/>
</dbReference>
<evidence type="ECO:0000259" key="5">
    <source>
        <dbReference type="PROSITE" id="PS50097"/>
    </source>
</evidence>
<accession>A0A8K0ABZ5</accession>
<feature type="domain" description="BTB" evidence="5">
    <location>
        <begin position="59"/>
        <end position="125"/>
    </location>
</feature>
<sequence>MILCIKETSNMENADDDYNVCTSDDYSSDEDGSHRFQDNSHRRDLLAMLDNQRKTGEFTDVVVKVAGMEFPCHRAVLACSPFFRTMMSSKFAESSSKVVQLREIDRVIFSKILDFVYTGKIQIGKDDFQDILQAAHMLQIDKVPRYCLKFLKENLCPSNCLGFIRLADTYDFSDLKKKGRDVAVSQFLEVWQNEEFLTLPTDELVNLLADKDLQINSEDDVVNSVIRWLDHDAEGRKTSIPRVMQEIRLPYVRVSALEKMESHPAVRESPECLAKITAAKEEHFSGALSEDTSANADGDGQVKRSRISDELAIIVGGWRAEKLERYPGENRRIPFPLKPSQNITCLDQDLQQCYHVSDLPTTVSSHGYMSVTIAGRCLYVTGGRAYPLVGQGPHSAPSRQAFRYDFLTDTWAQFPDMPRGRAEHCSVIADEKLFLIGGDVEQGEGKSMLDIDCYDLEQGVWMNLPKMPSEDEAWNFKVTTRSYEDDQCPSWTFTVKALQGKVVVIEVLSGVVSDFAEEDEDEEGEEEGEEGDEEDEREEEEEGEEEEEDSFIEIPRVHVFDVKAACWTSTTLADKQLPGGLKHVEENIDILSIVVDDKLYFRVRHGVYRRHYGFTQTKLYAYDVKENALITEVNDEVVFTENFFFTNCIGSHNYVGGQKGIMDTMNMIDYKKYEDGESRNVATRLPFVLFGHSYIGSKKTSVGWYCRDLAKLKLESIIDVIKERMEARKARLKKWITPVLLREDGRLELFSPLGNPAHPGKENVNGTLVPMDEVITTDGVKRNVITVNGMFPGPTIEVVEGAQVVVTITNKLLSEATSIHWHGMHMRGMPYMDGVSYVTQCPIMPRESFVYRFRAEPAGTHFYHSHHSTQREDGLFGALIVHKEKYSVMPSVPVILHDWYHVESTAYWISNVFRLENGGDGEYELGAYQRSFSHDGVKLSSRAFNSALINGRGRYGNNKAPLSTFSVSPGGDVGFRIIHVGPDYPFRFSVDQHELTVTASDGFDMIPRIVHSVIIYPGESYDVTINGTLPPDLYWIRAETPRAGHCTKCYPYDEVKVVPDDVIQEVRAILAYQGVTADRDPTTTKRNCSEEKPCYVFNCPFAGYPENTNTRCISVADSQVYSSEDAEESKFTVKDDEESHNVKDLGVREIFLNFNFIIGSSVNGRRFVGPTAPLHQNNTEATVPCDEEQCLQNGCRCTHIIGGIDLKRLAM</sequence>
<dbReference type="SUPFAM" id="SSF117281">
    <property type="entry name" value="Kelch motif"/>
    <property type="match status" value="1"/>
</dbReference>
<dbReference type="Gene3D" id="1.25.40.420">
    <property type="match status" value="1"/>
</dbReference>
<dbReference type="InterPro" id="IPR011705">
    <property type="entry name" value="BACK"/>
</dbReference>
<dbReference type="SUPFAM" id="SSF54695">
    <property type="entry name" value="POZ domain"/>
    <property type="match status" value="1"/>
</dbReference>
<dbReference type="Pfam" id="PF00651">
    <property type="entry name" value="BTB"/>
    <property type="match status" value="1"/>
</dbReference>
<dbReference type="InterPro" id="IPR000210">
    <property type="entry name" value="BTB/POZ_dom"/>
</dbReference>
<dbReference type="AlphaFoldDB" id="A0A8K0ABZ5"/>
<dbReference type="Pfam" id="PF00394">
    <property type="entry name" value="Cu-oxidase"/>
    <property type="match status" value="1"/>
</dbReference>
<evidence type="ECO:0000256" key="4">
    <source>
        <dbReference type="SAM" id="MobiDB-lite"/>
    </source>
</evidence>
<keyword evidence="7" id="KW-1185">Reference proteome</keyword>
<dbReference type="Pfam" id="PF01344">
    <property type="entry name" value="Kelch_1"/>
    <property type="match status" value="2"/>
</dbReference>
<dbReference type="InterPro" id="IPR006652">
    <property type="entry name" value="Kelch_1"/>
</dbReference>
<dbReference type="InterPro" id="IPR008972">
    <property type="entry name" value="Cupredoxin"/>
</dbReference>
<dbReference type="InterPro" id="IPR015915">
    <property type="entry name" value="Kelch-typ_b-propeller"/>
</dbReference>
<dbReference type="PROSITE" id="PS50097">
    <property type="entry name" value="BTB"/>
    <property type="match status" value="1"/>
</dbReference>
<evidence type="ECO:0000313" key="7">
    <source>
        <dbReference type="Proteomes" id="UP000838412"/>
    </source>
</evidence>
<evidence type="ECO:0000256" key="3">
    <source>
        <dbReference type="ARBA" id="ARBA00022737"/>
    </source>
</evidence>
<reference evidence="6" key="1">
    <citation type="submission" date="2022-01" db="EMBL/GenBank/DDBJ databases">
        <authorList>
            <person name="Braso-Vives M."/>
        </authorList>
    </citation>
    <scope>NUCLEOTIDE SEQUENCE</scope>
</reference>
<dbReference type="Gene3D" id="2.60.40.420">
    <property type="entry name" value="Cupredoxins - blue copper proteins"/>
    <property type="match status" value="2"/>
</dbReference>
<keyword evidence="2" id="KW-0880">Kelch repeat</keyword>
<comment type="similarity">
    <text evidence="1">Belongs to the multicopper oxidase family.</text>
</comment>
<dbReference type="PANTHER" id="PTHR24412:SF272">
    <property type="entry name" value="KELCH-LIKE PROTEIN DIABLO"/>
    <property type="match status" value="1"/>
</dbReference>
<proteinExistence type="inferred from homology"/>
<evidence type="ECO:0000256" key="2">
    <source>
        <dbReference type="ARBA" id="ARBA00022441"/>
    </source>
</evidence>
<dbReference type="InterPro" id="IPR011707">
    <property type="entry name" value="Cu-oxidase-like_N"/>
</dbReference>
<name>A0A8K0ABZ5_BRALA</name>
<protein>
    <submittedName>
        <fullName evidence="6">KLHL24 protein</fullName>
    </submittedName>
</protein>
<keyword evidence="3" id="KW-0677">Repeat</keyword>
<dbReference type="SUPFAM" id="SSF49503">
    <property type="entry name" value="Cupredoxins"/>
    <property type="match status" value="2"/>
</dbReference>
<dbReference type="Proteomes" id="UP000838412">
    <property type="component" value="Chromosome 8"/>
</dbReference>
<dbReference type="SMART" id="SM00612">
    <property type="entry name" value="Kelch"/>
    <property type="match status" value="1"/>
</dbReference>
<dbReference type="CDD" id="cd13858">
    <property type="entry name" value="CuRO_1_tcLCC2_insect_like"/>
    <property type="match status" value="1"/>
</dbReference>
<dbReference type="Gene3D" id="3.30.710.10">
    <property type="entry name" value="Potassium Channel Kv1.1, Chain A"/>
    <property type="match status" value="1"/>
</dbReference>
<dbReference type="CDD" id="cd13884">
    <property type="entry name" value="CuRO_2_tcLCC_insect_like"/>
    <property type="match status" value="1"/>
</dbReference>
<dbReference type="Gene3D" id="2.120.10.80">
    <property type="entry name" value="Kelch-type beta propeller"/>
    <property type="match status" value="1"/>
</dbReference>
<dbReference type="OrthoDB" id="2121828at2759"/>
<dbReference type="SMART" id="SM00225">
    <property type="entry name" value="BTB"/>
    <property type="match status" value="1"/>
</dbReference>
<dbReference type="FunFam" id="1.25.40.420:FF:000001">
    <property type="entry name" value="Kelch-like family member 12"/>
    <property type="match status" value="1"/>
</dbReference>
<dbReference type="SMART" id="SM00875">
    <property type="entry name" value="BACK"/>
    <property type="match status" value="1"/>
</dbReference>
<dbReference type="Pfam" id="PF07732">
    <property type="entry name" value="Cu-oxidase_3"/>
    <property type="match status" value="1"/>
</dbReference>